<accession>A0A5J4Z6A5</accession>
<dbReference type="PRINTS" id="PR00747">
    <property type="entry name" value="GLYHDRLASE47"/>
</dbReference>
<keyword evidence="10" id="KW-0472">Membrane</keyword>
<feature type="binding site" evidence="6">
    <location>
        <position position="663"/>
    </location>
    <ligand>
        <name>Ca(2+)</name>
        <dbReference type="ChEBI" id="CHEBI:29108"/>
    </ligand>
</feature>
<dbReference type="OMA" id="NICFACL"/>
<evidence type="ECO:0000313" key="11">
    <source>
        <dbReference type="EMBL" id="KAA8498758.1"/>
    </source>
</evidence>
<evidence type="ECO:0000256" key="1">
    <source>
        <dbReference type="ARBA" id="ARBA00001913"/>
    </source>
</evidence>
<dbReference type="InterPro" id="IPR036026">
    <property type="entry name" value="Seven-hairpin_glycosidases"/>
</dbReference>
<dbReference type="SUPFAM" id="SSF48225">
    <property type="entry name" value="Seven-hairpin glycosidases"/>
    <property type="match status" value="1"/>
</dbReference>
<comment type="caution">
    <text evidence="11">The sequence shown here is derived from an EMBL/GenBank/DDBJ whole genome shotgun (WGS) entry which is preliminary data.</text>
</comment>
<feature type="disulfide bond" evidence="7">
    <location>
        <begin position="495"/>
        <end position="532"/>
    </location>
</feature>
<protein>
    <recommendedName>
        <fullName evidence="8">alpha-1,2-Mannosidase</fullName>
        <ecNumber evidence="8">3.2.1.-</ecNumber>
    </recommendedName>
</protein>
<evidence type="ECO:0000256" key="5">
    <source>
        <dbReference type="ARBA" id="ARBA00023157"/>
    </source>
</evidence>
<dbReference type="InterPro" id="IPR001382">
    <property type="entry name" value="Glyco_hydro_47"/>
</dbReference>
<name>A0A5J4Z6A5_PORPP</name>
<evidence type="ECO:0000256" key="8">
    <source>
        <dbReference type="RuleBase" id="RU361193"/>
    </source>
</evidence>
<comment type="similarity">
    <text evidence="3 8">Belongs to the glycosyl hydrolase 47 family.</text>
</comment>
<keyword evidence="4 8" id="KW-0378">Hydrolase</keyword>
<reference evidence="12" key="1">
    <citation type="journal article" date="2019" name="Nat. Commun.">
        <title>Expansion of phycobilisome linker gene families in mesophilic red algae.</title>
        <authorList>
            <person name="Lee J."/>
            <person name="Kim D."/>
            <person name="Bhattacharya D."/>
            <person name="Yoon H.S."/>
        </authorList>
    </citation>
    <scope>NUCLEOTIDE SEQUENCE [LARGE SCALE GENOMIC DNA]</scope>
    <source>
        <strain evidence="12">CCMP 1328</strain>
    </source>
</reference>
<dbReference type="GO" id="GO:0005783">
    <property type="term" value="C:endoplasmic reticulum"/>
    <property type="evidence" value="ECO:0007669"/>
    <property type="project" value="TreeGrafter"/>
</dbReference>
<dbReference type="InterPro" id="IPR012341">
    <property type="entry name" value="6hp_glycosidase-like_sf"/>
</dbReference>
<dbReference type="GO" id="GO:0005509">
    <property type="term" value="F:calcium ion binding"/>
    <property type="evidence" value="ECO:0007669"/>
    <property type="project" value="InterPro"/>
</dbReference>
<evidence type="ECO:0000256" key="10">
    <source>
        <dbReference type="SAM" id="Phobius"/>
    </source>
</evidence>
<comment type="cofactor">
    <cofactor evidence="1 6">
        <name>Ca(2+)</name>
        <dbReference type="ChEBI" id="CHEBI:29108"/>
    </cofactor>
</comment>
<evidence type="ECO:0000256" key="9">
    <source>
        <dbReference type="SAM" id="MobiDB-lite"/>
    </source>
</evidence>
<keyword evidence="10" id="KW-0812">Transmembrane</keyword>
<dbReference type="GO" id="GO:0005975">
    <property type="term" value="P:carbohydrate metabolic process"/>
    <property type="evidence" value="ECO:0007669"/>
    <property type="project" value="InterPro"/>
</dbReference>
<dbReference type="GO" id="GO:0004571">
    <property type="term" value="F:mannosyl-oligosaccharide 1,2-alpha-mannosidase activity"/>
    <property type="evidence" value="ECO:0007669"/>
    <property type="project" value="InterPro"/>
</dbReference>
<dbReference type="AlphaFoldDB" id="A0A5J4Z6A5"/>
<evidence type="ECO:0000256" key="3">
    <source>
        <dbReference type="ARBA" id="ARBA00007658"/>
    </source>
</evidence>
<evidence type="ECO:0000256" key="7">
    <source>
        <dbReference type="PIRSR" id="PIRSR601382-3"/>
    </source>
</evidence>
<dbReference type="PANTHER" id="PTHR11742">
    <property type="entry name" value="MANNOSYL-OLIGOSACCHARIDE ALPHA-1,2-MANNOSIDASE-RELATED"/>
    <property type="match status" value="1"/>
</dbReference>
<organism evidence="11 12">
    <name type="scientific">Porphyridium purpureum</name>
    <name type="common">Red alga</name>
    <name type="synonym">Porphyridium cruentum</name>
    <dbReference type="NCBI Taxonomy" id="35688"/>
    <lineage>
        <taxon>Eukaryota</taxon>
        <taxon>Rhodophyta</taxon>
        <taxon>Bangiophyceae</taxon>
        <taxon>Porphyridiales</taxon>
        <taxon>Porphyridiaceae</taxon>
        <taxon>Porphyridium</taxon>
    </lineage>
</organism>
<dbReference type="Gene3D" id="1.50.10.10">
    <property type="match status" value="1"/>
</dbReference>
<keyword evidence="8" id="KW-0326">Glycosidase</keyword>
<evidence type="ECO:0000256" key="4">
    <source>
        <dbReference type="ARBA" id="ARBA00022801"/>
    </source>
</evidence>
<keyword evidence="5 7" id="KW-1015">Disulfide bond</keyword>
<gene>
    <name evidence="11" type="ORF">FVE85_6343</name>
</gene>
<dbReference type="EMBL" id="VRMN01000001">
    <property type="protein sequence ID" value="KAA8498758.1"/>
    <property type="molecule type" value="Genomic_DNA"/>
</dbReference>
<comment type="pathway">
    <text evidence="2">Protein modification; protein glycosylation.</text>
</comment>
<dbReference type="InterPro" id="IPR050749">
    <property type="entry name" value="Glycosyl_Hydrolase_47"/>
</dbReference>
<keyword evidence="6" id="KW-0106">Calcium</keyword>
<evidence type="ECO:0000256" key="6">
    <source>
        <dbReference type="PIRSR" id="PIRSR601382-2"/>
    </source>
</evidence>
<dbReference type="EC" id="3.2.1.-" evidence="8"/>
<evidence type="ECO:0000256" key="2">
    <source>
        <dbReference type="ARBA" id="ARBA00004922"/>
    </source>
</evidence>
<dbReference type="Pfam" id="PF01532">
    <property type="entry name" value="Glyco_hydro_47"/>
    <property type="match status" value="1"/>
</dbReference>
<keyword evidence="6" id="KW-0479">Metal-binding</keyword>
<feature type="region of interest" description="Disordered" evidence="9">
    <location>
        <begin position="462"/>
        <end position="486"/>
    </location>
</feature>
<sequence length="680" mass="75581">MAAMGTAYEIRLGNLRKHAKQLWYTCGSRIGHRGRTLVVSALAAALLTVLLTLLNWKWDGVNHTSVTASPSAVLHVGDGALQERAVKQEIVMEHEVLSAQSLAPATIGKGHADVGTGSISGASDSAVAAERGTQWNGASQAEQVALSTRAIPGRLELQPTANGGDRERTFKQMMPETEDQRQIRAMVRFAWTAYVEKAWGKDLLNPVAKTGSDHQTFGGQAATIVDAIDTLYLVGMFDEFEKARDFILDELVLDKDASVQFFENVIRQLGGLLGAYTVSGDKRFIEKAMDMGFRLLPALEKSHSGWPYQFVNLHSGSVRGDKVVLAEAMLMEFRYLAQISGEKRFAQAANRLLCVARENREVDGLYRSNVAVSAGAMTGEVLFGPNGDSWYEYLLKLWVQTGMTEPLLRDMYMQAANTMIRDHLIPLDENRSYVADTAGYVPNRENGQALPSADELQMEAAAFSSSRRRNAHDSTKNGGRNRPTGHSNTWHHLACFLPGMFSLGYGLERDRGSTEAFLNAHKVAAEKVLHLCSSMYSSTATGLAPWSVAMSDHSFRLNLAYSFAWPEHVESLYIMSRVFWDERETFREEGRRIYTAIEKHYRVETGGYAGLSNVNSPPSGGRGRQIEAQETWVLGETFKYLYLLFSEDRDFMNPLSQVFVLNTEAHPFLVVRENPYPLMC</sequence>
<feature type="transmembrane region" description="Helical" evidence="10">
    <location>
        <begin position="37"/>
        <end position="56"/>
    </location>
</feature>
<dbReference type="Proteomes" id="UP000324585">
    <property type="component" value="Unassembled WGS sequence"/>
</dbReference>
<dbReference type="OrthoDB" id="8118055at2759"/>
<proteinExistence type="inferred from homology"/>
<evidence type="ECO:0000313" key="12">
    <source>
        <dbReference type="Proteomes" id="UP000324585"/>
    </source>
</evidence>
<dbReference type="GO" id="GO:0016020">
    <property type="term" value="C:membrane"/>
    <property type="evidence" value="ECO:0007669"/>
    <property type="project" value="InterPro"/>
</dbReference>
<keyword evidence="12" id="KW-1185">Reference proteome</keyword>
<keyword evidence="10" id="KW-1133">Transmembrane helix</keyword>